<proteinExistence type="predicted"/>
<dbReference type="EMBL" id="JAYFUM010000005">
    <property type="protein sequence ID" value="MEA5138449.1"/>
    <property type="molecule type" value="Genomic_DNA"/>
</dbReference>
<keyword evidence="1" id="KW-0378">Hydrolase</keyword>
<dbReference type="RefSeq" id="WP_323295617.1">
    <property type="nucleotide sequence ID" value="NZ_JAYFUM010000005.1"/>
</dbReference>
<dbReference type="GO" id="GO:0004519">
    <property type="term" value="F:endonuclease activity"/>
    <property type="evidence" value="ECO:0007669"/>
    <property type="project" value="UniProtKB-KW"/>
</dbReference>
<accession>A0ABU5Q6K2</accession>
<name>A0ABU5Q6K2_9BACT</name>
<dbReference type="CDD" id="cd00085">
    <property type="entry name" value="HNHc"/>
    <property type="match status" value="1"/>
</dbReference>
<comment type="caution">
    <text evidence="1">The sequence shown here is derived from an EMBL/GenBank/DDBJ whole genome shotgun (WGS) entry which is preliminary data.</text>
</comment>
<evidence type="ECO:0000313" key="1">
    <source>
        <dbReference type="EMBL" id="MEA5138449.1"/>
    </source>
</evidence>
<dbReference type="Gene3D" id="1.10.30.50">
    <property type="match status" value="1"/>
</dbReference>
<reference evidence="1 2" key="1">
    <citation type="submission" date="2023-12" db="EMBL/GenBank/DDBJ databases">
        <title>Novel species of the genus Arcicella isolated from rivers.</title>
        <authorList>
            <person name="Lu H."/>
        </authorList>
    </citation>
    <scope>NUCLEOTIDE SEQUENCE [LARGE SCALE GENOMIC DNA]</scope>
    <source>
        <strain evidence="1 2">KCTC 23307</strain>
    </source>
</reference>
<protein>
    <submittedName>
        <fullName evidence="1">Retron system putative HNH endonuclease</fullName>
    </submittedName>
</protein>
<keyword evidence="1" id="KW-0255">Endonuclease</keyword>
<keyword evidence="1" id="KW-0540">Nuclease</keyword>
<dbReference type="NCBIfam" id="TIGR02646">
    <property type="entry name" value="retron system putative HNH endonuclease"/>
    <property type="match status" value="1"/>
</dbReference>
<keyword evidence="2" id="KW-1185">Reference proteome</keyword>
<organism evidence="1 2">
    <name type="scientific">Arcicella rigui</name>
    <dbReference type="NCBI Taxonomy" id="797020"/>
    <lineage>
        <taxon>Bacteria</taxon>
        <taxon>Pseudomonadati</taxon>
        <taxon>Bacteroidota</taxon>
        <taxon>Cytophagia</taxon>
        <taxon>Cytophagales</taxon>
        <taxon>Flectobacillaceae</taxon>
        <taxon>Arcicella</taxon>
    </lineage>
</organism>
<evidence type="ECO:0000313" key="2">
    <source>
        <dbReference type="Proteomes" id="UP001302949"/>
    </source>
</evidence>
<dbReference type="InterPro" id="IPR003615">
    <property type="entry name" value="HNH_nuc"/>
</dbReference>
<dbReference type="Proteomes" id="UP001302949">
    <property type="component" value="Unassembled WGS sequence"/>
</dbReference>
<gene>
    <name evidence="1" type="ORF">VB248_04875</name>
</gene>
<sequence>MAKINESGITTMQYIEKHTTPPKDWDKWFTTANGVKSFDYKKDYQSLTNLKLAKIFLLDEQHGLCAYCQQIISLENSSIEHVTPKEHNVNLSTNYFNLVVVCKTQIKDNDGKVHCDKQRLSSLMSPIIFYGNAEANDSKTNTYFGAYADGSVFAKSNLDEQTKKQAEAFIEVLNLNHTQLKETRAKEVLDGINAIFMSLPQNQKKAFWKNQYERILQNKSYPFRQFLLSYIGSKIGIN</sequence>
<dbReference type="InterPro" id="IPR013467">
    <property type="entry name" value="HNH78-like"/>
</dbReference>